<reference evidence="2 3" key="1">
    <citation type="submission" date="2023-07" db="EMBL/GenBank/DDBJ databases">
        <title>Genomic Encyclopedia of Type Strains, Phase IV (KMG-IV): sequencing the most valuable type-strain genomes for metagenomic binning, comparative biology and taxonomic classification.</title>
        <authorList>
            <person name="Goeker M."/>
        </authorList>
    </citation>
    <scope>NUCLEOTIDE SEQUENCE [LARGE SCALE GENOMIC DNA]</scope>
    <source>
        <strain evidence="2 3">DSM 18695</strain>
    </source>
</reference>
<protein>
    <recommendedName>
        <fullName evidence="4">DUF2125 domain-containing protein</fullName>
    </recommendedName>
</protein>
<evidence type="ECO:0008006" key="4">
    <source>
        <dbReference type="Google" id="ProtNLM"/>
    </source>
</evidence>
<keyword evidence="1" id="KW-0472">Membrane</keyword>
<keyword evidence="1" id="KW-1133">Transmembrane helix</keyword>
<dbReference type="InterPro" id="IPR018666">
    <property type="entry name" value="DUF2125"/>
</dbReference>
<organism evidence="2 3">
    <name type="scientific">Caulobacter ginsengisoli</name>
    <dbReference type="NCBI Taxonomy" id="400775"/>
    <lineage>
        <taxon>Bacteria</taxon>
        <taxon>Pseudomonadati</taxon>
        <taxon>Pseudomonadota</taxon>
        <taxon>Alphaproteobacteria</taxon>
        <taxon>Caulobacterales</taxon>
        <taxon>Caulobacteraceae</taxon>
        <taxon>Caulobacter</taxon>
    </lineage>
</organism>
<accession>A0ABU0IY70</accession>
<comment type="caution">
    <text evidence="2">The sequence shown here is derived from an EMBL/GenBank/DDBJ whole genome shotgun (WGS) entry which is preliminary data.</text>
</comment>
<dbReference type="RefSeq" id="WP_307351593.1">
    <property type="nucleotide sequence ID" value="NZ_JAUSVS010000008.1"/>
</dbReference>
<evidence type="ECO:0000313" key="2">
    <source>
        <dbReference type="EMBL" id="MDQ0465902.1"/>
    </source>
</evidence>
<gene>
    <name evidence="2" type="ORF">QO010_003694</name>
</gene>
<keyword evidence="3" id="KW-1185">Reference proteome</keyword>
<dbReference type="EMBL" id="JAUSVS010000008">
    <property type="protein sequence ID" value="MDQ0465902.1"/>
    <property type="molecule type" value="Genomic_DNA"/>
</dbReference>
<proteinExistence type="predicted"/>
<feature type="transmembrane region" description="Helical" evidence="1">
    <location>
        <begin position="18"/>
        <end position="38"/>
    </location>
</feature>
<keyword evidence="1" id="KW-0812">Transmembrane</keyword>
<name>A0ABU0IY70_9CAUL</name>
<dbReference type="Proteomes" id="UP001228905">
    <property type="component" value="Unassembled WGS sequence"/>
</dbReference>
<evidence type="ECO:0000256" key="1">
    <source>
        <dbReference type="SAM" id="Phobius"/>
    </source>
</evidence>
<dbReference type="Pfam" id="PF09898">
    <property type="entry name" value="DUF2125"/>
    <property type="match status" value="1"/>
</dbReference>
<sequence>MTLPDQAPPRKARRRGLVIPWLLMLILVVGVSGGWWWLRIQAETQLNAAVKQARADGYEISWQSVHYGGFPFRLDVEFTGLTLGDTAGWKLAAPSLHTEAYVYRLDHWVAVASQGVVLTRPQGGVVRITGDALRASLSEPNGHPPRITIEGANLRFDPAPGAKPYLLSAARKLDVALRAGPSDQAAFLFHAEGARLNLQGLAGRVADQGEGTIDWTLVFSKASALHGRDWTGAVRSWARAGGALQVDSASLQVGQALLKTTGGSLSVQSDGRLKGSLPASLKAVDGSPGQINGTLTLSNGEAILNGFLHIGPAPKLF</sequence>
<evidence type="ECO:0000313" key="3">
    <source>
        <dbReference type="Proteomes" id="UP001228905"/>
    </source>
</evidence>